<evidence type="ECO:0000259" key="11">
    <source>
        <dbReference type="Pfam" id="PF01370"/>
    </source>
</evidence>
<dbReference type="AlphaFoldDB" id="A0A7W6LHM2"/>
<keyword evidence="7 10" id="KW-0520">NAD</keyword>
<dbReference type="GO" id="GO:0033499">
    <property type="term" value="P:galactose catabolic process via UDP-galactose, Leloir pathway"/>
    <property type="evidence" value="ECO:0007669"/>
    <property type="project" value="TreeGrafter"/>
</dbReference>
<dbReference type="Pfam" id="PF01370">
    <property type="entry name" value="Epimerase"/>
    <property type="match status" value="1"/>
</dbReference>
<dbReference type="PANTHER" id="PTHR43725:SF53">
    <property type="entry name" value="UDP-ARABINOSE 4-EPIMERASE 1"/>
    <property type="match status" value="1"/>
</dbReference>
<sequence>MAVLVTGGAGYIGSHMVWALLDAGEEVVVLDRLSTGFRWAVPDAARFYFGDVGDRETLKRVFAEHSIDAILHFAGSIVVPQSVAHPLEYYENNTSKTGVLAAAAIEAGIKHFVFSSTAAVYGDEAGEGLVRETNPTVPKNPYGQSKLMSEMMLRDAARAHDFRYVVLRYFNVAGADPKGRTGLSTEGATHLIKLACEAALGRRPSIDVYGTDYSTPDGTGVRDYIHVSDLVAAHLNALSYLRRGGDPIVANCGYGEGYSVLQVIESVKRVHGTDFPVRFCPRRPGDAGAVVADSTLARRLLGWKPKYNSLDRIVTTALEWESNLWARREGDLAAIHRKLVANF</sequence>
<dbReference type="InterPro" id="IPR036291">
    <property type="entry name" value="NAD(P)-bd_dom_sf"/>
</dbReference>
<evidence type="ECO:0000256" key="6">
    <source>
        <dbReference type="ARBA" id="ARBA00018569"/>
    </source>
</evidence>
<evidence type="ECO:0000256" key="9">
    <source>
        <dbReference type="ARBA" id="ARBA00023277"/>
    </source>
</evidence>
<dbReference type="RefSeq" id="WP_165133056.1">
    <property type="nucleotide sequence ID" value="NZ_CP049250.1"/>
</dbReference>
<evidence type="ECO:0000256" key="1">
    <source>
        <dbReference type="ARBA" id="ARBA00000083"/>
    </source>
</evidence>
<feature type="domain" description="NAD-dependent epimerase/dehydratase" evidence="11">
    <location>
        <begin position="3"/>
        <end position="253"/>
    </location>
</feature>
<proteinExistence type="inferred from homology"/>
<evidence type="ECO:0000256" key="2">
    <source>
        <dbReference type="ARBA" id="ARBA00001911"/>
    </source>
</evidence>
<comment type="pathway">
    <text evidence="3 10">Carbohydrate metabolism; galactose metabolism.</text>
</comment>
<dbReference type="EC" id="5.1.3.2" evidence="5 10"/>
<keyword evidence="13" id="KW-1185">Reference proteome</keyword>
<evidence type="ECO:0000256" key="4">
    <source>
        <dbReference type="ARBA" id="ARBA00007637"/>
    </source>
</evidence>
<keyword evidence="8 10" id="KW-0413">Isomerase</keyword>
<keyword evidence="9 10" id="KW-0119">Carbohydrate metabolism</keyword>
<gene>
    <name evidence="12" type="ORF">GGQ72_001846</name>
</gene>
<dbReference type="CDD" id="cd05247">
    <property type="entry name" value="UDP_G4E_1_SDR_e"/>
    <property type="match status" value="1"/>
</dbReference>
<dbReference type="InterPro" id="IPR005886">
    <property type="entry name" value="UDP_G4E"/>
</dbReference>
<comment type="caution">
    <text evidence="12">The sequence shown here is derived from an EMBL/GenBank/DDBJ whole genome shotgun (WGS) entry which is preliminary data.</text>
</comment>
<dbReference type="GO" id="GO:0003978">
    <property type="term" value="F:UDP-glucose 4-epimerase activity"/>
    <property type="evidence" value="ECO:0007669"/>
    <property type="project" value="UniProtKB-UniRule"/>
</dbReference>
<evidence type="ECO:0000313" key="13">
    <source>
        <dbReference type="Proteomes" id="UP000519897"/>
    </source>
</evidence>
<evidence type="ECO:0000256" key="10">
    <source>
        <dbReference type="RuleBase" id="RU366046"/>
    </source>
</evidence>
<evidence type="ECO:0000256" key="8">
    <source>
        <dbReference type="ARBA" id="ARBA00023235"/>
    </source>
</evidence>
<dbReference type="Gene3D" id="3.40.50.720">
    <property type="entry name" value="NAD(P)-binding Rossmann-like Domain"/>
    <property type="match status" value="1"/>
</dbReference>
<organism evidence="12 13">
    <name type="scientific">Rhizobium rhizoryzae</name>
    <dbReference type="NCBI Taxonomy" id="451876"/>
    <lineage>
        <taxon>Bacteria</taxon>
        <taxon>Pseudomonadati</taxon>
        <taxon>Pseudomonadota</taxon>
        <taxon>Alphaproteobacteria</taxon>
        <taxon>Hyphomicrobiales</taxon>
        <taxon>Rhizobiaceae</taxon>
        <taxon>Rhizobium/Agrobacterium group</taxon>
        <taxon>Rhizobium</taxon>
    </lineage>
</organism>
<dbReference type="PANTHER" id="PTHR43725">
    <property type="entry name" value="UDP-GLUCOSE 4-EPIMERASE"/>
    <property type="match status" value="1"/>
</dbReference>
<evidence type="ECO:0000256" key="7">
    <source>
        <dbReference type="ARBA" id="ARBA00023027"/>
    </source>
</evidence>
<comment type="subunit">
    <text evidence="10">Homodimer.</text>
</comment>
<dbReference type="EMBL" id="JACIEC010000001">
    <property type="protein sequence ID" value="MBB4143347.1"/>
    <property type="molecule type" value="Genomic_DNA"/>
</dbReference>
<evidence type="ECO:0000256" key="3">
    <source>
        <dbReference type="ARBA" id="ARBA00004947"/>
    </source>
</evidence>
<dbReference type="NCBIfam" id="TIGR01179">
    <property type="entry name" value="galE"/>
    <property type="match status" value="1"/>
</dbReference>
<reference evidence="12 13" key="1">
    <citation type="submission" date="2020-08" db="EMBL/GenBank/DDBJ databases">
        <title>Genomic Encyclopedia of Type Strains, Phase IV (KMG-IV): sequencing the most valuable type-strain genomes for metagenomic binning, comparative biology and taxonomic classification.</title>
        <authorList>
            <person name="Goeker M."/>
        </authorList>
    </citation>
    <scope>NUCLEOTIDE SEQUENCE [LARGE SCALE GENOMIC DNA]</scope>
    <source>
        <strain evidence="12 13">DSM 29514</strain>
    </source>
</reference>
<dbReference type="InterPro" id="IPR001509">
    <property type="entry name" value="Epimerase_deHydtase"/>
</dbReference>
<dbReference type="Proteomes" id="UP000519897">
    <property type="component" value="Unassembled WGS sequence"/>
</dbReference>
<dbReference type="UniPathway" id="UPA00214"/>
<dbReference type="SUPFAM" id="SSF51735">
    <property type="entry name" value="NAD(P)-binding Rossmann-fold domains"/>
    <property type="match status" value="1"/>
</dbReference>
<protein>
    <recommendedName>
        <fullName evidence="6 10">UDP-glucose 4-epimerase</fullName>
        <ecNumber evidence="5 10">5.1.3.2</ecNumber>
    </recommendedName>
</protein>
<accession>A0A7W6LHM2</accession>
<comment type="similarity">
    <text evidence="4 10">Belongs to the NAD(P)-dependent epimerase/dehydratase family.</text>
</comment>
<evidence type="ECO:0000313" key="12">
    <source>
        <dbReference type="EMBL" id="MBB4143347.1"/>
    </source>
</evidence>
<name>A0A7W6LHM2_9HYPH</name>
<comment type="cofactor">
    <cofactor evidence="2 10">
        <name>NAD(+)</name>
        <dbReference type="ChEBI" id="CHEBI:57540"/>
    </cofactor>
</comment>
<dbReference type="Gene3D" id="3.90.25.10">
    <property type="entry name" value="UDP-galactose 4-epimerase, domain 1"/>
    <property type="match status" value="1"/>
</dbReference>
<comment type="catalytic activity">
    <reaction evidence="1 10">
        <text>UDP-alpha-D-glucose = UDP-alpha-D-galactose</text>
        <dbReference type="Rhea" id="RHEA:22168"/>
        <dbReference type="ChEBI" id="CHEBI:58885"/>
        <dbReference type="ChEBI" id="CHEBI:66914"/>
        <dbReference type="EC" id="5.1.3.2"/>
    </reaction>
</comment>
<evidence type="ECO:0000256" key="5">
    <source>
        <dbReference type="ARBA" id="ARBA00013189"/>
    </source>
</evidence>